<keyword evidence="2" id="KW-1185">Reference proteome</keyword>
<name>A0A9Q3BN62_9BASI</name>
<accession>A0A9Q3BN62</accession>
<sequence length="179" mass="20048">MVTSPSPIAHSKPTIWVIVSCHLISTSAQRRCLKSDIAACEFNVTTPFSTWIHITIVVSPLQKMKRDWSTSIAVNPIRVSMSNRKIHQHRPACFMPYKAFLSRNALPLRCGQNCRGGSTNTVSSTELYRYTPLTSKDATGQRRQTAYARIRRRDISEAVGTYVLVQSIPGRCQLPLATN</sequence>
<proteinExistence type="predicted"/>
<gene>
    <name evidence="1" type="ORF">O181_007550</name>
</gene>
<comment type="caution">
    <text evidence="1">The sequence shown here is derived from an EMBL/GenBank/DDBJ whole genome shotgun (WGS) entry which is preliminary data.</text>
</comment>
<dbReference type="AlphaFoldDB" id="A0A9Q3BN62"/>
<dbReference type="EMBL" id="AVOT02001694">
    <property type="protein sequence ID" value="MBW0467835.1"/>
    <property type="molecule type" value="Genomic_DNA"/>
</dbReference>
<evidence type="ECO:0000313" key="1">
    <source>
        <dbReference type="EMBL" id="MBW0467835.1"/>
    </source>
</evidence>
<evidence type="ECO:0000313" key="2">
    <source>
        <dbReference type="Proteomes" id="UP000765509"/>
    </source>
</evidence>
<reference evidence="1" key="1">
    <citation type="submission" date="2021-03" db="EMBL/GenBank/DDBJ databases">
        <title>Draft genome sequence of rust myrtle Austropuccinia psidii MF-1, a brazilian biotype.</title>
        <authorList>
            <person name="Quecine M.C."/>
            <person name="Pachon D.M.R."/>
            <person name="Bonatelli M.L."/>
            <person name="Correr F.H."/>
            <person name="Franceschini L.M."/>
            <person name="Leite T.F."/>
            <person name="Margarido G.R.A."/>
            <person name="Almeida C.A."/>
            <person name="Ferrarezi J.A."/>
            <person name="Labate C.A."/>
        </authorList>
    </citation>
    <scope>NUCLEOTIDE SEQUENCE</scope>
    <source>
        <strain evidence="1">MF-1</strain>
    </source>
</reference>
<dbReference type="Proteomes" id="UP000765509">
    <property type="component" value="Unassembled WGS sequence"/>
</dbReference>
<protein>
    <submittedName>
        <fullName evidence="1">Uncharacterized protein</fullName>
    </submittedName>
</protein>
<organism evidence="1 2">
    <name type="scientific">Austropuccinia psidii MF-1</name>
    <dbReference type="NCBI Taxonomy" id="1389203"/>
    <lineage>
        <taxon>Eukaryota</taxon>
        <taxon>Fungi</taxon>
        <taxon>Dikarya</taxon>
        <taxon>Basidiomycota</taxon>
        <taxon>Pucciniomycotina</taxon>
        <taxon>Pucciniomycetes</taxon>
        <taxon>Pucciniales</taxon>
        <taxon>Sphaerophragmiaceae</taxon>
        <taxon>Austropuccinia</taxon>
    </lineage>
</organism>